<reference evidence="3 4" key="1">
    <citation type="journal article" date="2016" name="Nat. Commun.">
        <title>Thousands of microbial genomes shed light on interconnected biogeochemical processes in an aquifer system.</title>
        <authorList>
            <person name="Anantharaman K."/>
            <person name="Brown C.T."/>
            <person name="Hug L.A."/>
            <person name="Sharon I."/>
            <person name="Castelle C.J."/>
            <person name="Probst A.J."/>
            <person name="Thomas B.C."/>
            <person name="Singh A."/>
            <person name="Wilkins M.J."/>
            <person name="Karaoz U."/>
            <person name="Brodie E.L."/>
            <person name="Williams K.H."/>
            <person name="Hubbard S.S."/>
            <person name="Banfield J.F."/>
        </authorList>
    </citation>
    <scope>NUCLEOTIDE SEQUENCE [LARGE SCALE GENOMIC DNA]</scope>
</reference>
<dbReference type="PANTHER" id="PTHR31362">
    <property type="entry name" value="GLYCOSYLTRANSFERASE STELLO1-RELATED"/>
    <property type="match status" value="1"/>
</dbReference>
<dbReference type="Proteomes" id="UP000178946">
    <property type="component" value="Unassembled WGS sequence"/>
</dbReference>
<dbReference type="Pfam" id="PF03214">
    <property type="entry name" value="RGP"/>
    <property type="match status" value="1"/>
</dbReference>
<organism evidence="3 4">
    <name type="scientific">Candidatus Wolfebacteria bacterium RIFCSPLOWO2_01_FULL_45_19</name>
    <dbReference type="NCBI Taxonomy" id="1802557"/>
    <lineage>
        <taxon>Bacteria</taxon>
        <taxon>Candidatus Wolfeibacteriota</taxon>
    </lineage>
</organism>
<evidence type="ECO:0000256" key="2">
    <source>
        <dbReference type="ARBA" id="ARBA00023034"/>
    </source>
</evidence>
<evidence type="ECO:0000313" key="3">
    <source>
        <dbReference type="EMBL" id="OGM91156.1"/>
    </source>
</evidence>
<dbReference type="PANTHER" id="PTHR31362:SF0">
    <property type="entry name" value="EXOSTOSIN DOMAIN-CONTAINING PROTEIN-RELATED"/>
    <property type="match status" value="1"/>
</dbReference>
<keyword evidence="2" id="KW-0333">Golgi apparatus</keyword>
<dbReference type="STRING" id="1802557.A3A20_02405"/>
<evidence type="ECO:0000313" key="4">
    <source>
        <dbReference type="Proteomes" id="UP000178946"/>
    </source>
</evidence>
<evidence type="ECO:0000256" key="1">
    <source>
        <dbReference type="ARBA" id="ARBA00004555"/>
    </source>
</evidence>
<dbReference type="InterPro" id="IPR037595">
    <property type="entry name" value="RGP_fam"/>
</dbReference>
<evidence type="ECO:0008006" key="5">
    <source>
        <dbReference type="Google" id="ProtNLM"/>
    </source>
</evidence>
<dbReference type="EMBL" id="MGIR01000003">
    <property type="protein sequence ID" value="OGM91156.1"/>
    <property type="molecule type" value="Genomic_DNA"/>
</dbReference>
<dbReference type="InterPro" id="IPR005049">
    <property type="entry name" value="STL-like"/>
</dbReference>
<comment type="caution">
    <text evidence="3">The sequence shown here is derived from an EMBL/GenBank/DDBJ whole genome shotgun (WGS) entry which is preliminary data.</text>
</comment>
<accession>A0A1F8DRX9</accession>
<sequence length="365" mass="41540">MKTAIVTTTINVPLLLSDYAKNAKEHGHANVAFIVIGDLKTPPATKDFCEKLERKSGYETLFLDVGRQKEYLKRYPELEKFLPYNSIQRRNIGILLAYENGAEKIITIDDDNFLVNGDFIGQHSIVGESMTADTLTSSSGWLNVCAFLKEKNGNAFFPRGYPMKERKNKGDIAHKRIKKTVAVNAGLWLGDPDIDAVTRIVLAPETEAYTRQENFFLDIGTWSPFNSQNTALARDVASAYFLSPHIGRYDDIWASYVVRKISDHLNEFISYGFPLAKQKRNEHNLIGDLEKEINGMRMTDAFCKTLRELPLKETSYKECFAELSRNLPDKLRQDKNFSESDVAMLKNFCEGLKVWNQTIDRVNAK</sequence>
<name>A0A1F8DRX9_9BACT</name>
<comment type="subcellular location">
    <subcellularLocation>
        <location evidence="1">Golgi apparatus</location>
    </subcellularLocation>
</comment>
<gene>
    <name evidence="3" type="ORF">A3A20_02405</name>
</gene>
<proteinExistence type="predicted"/>
<protein>
    <recommendedName>
        <fullName evidence="5">Nucleotide-diphospho-sugar transferase domain-containing protein</fullName>
    </recommendedName>
</protein>
<dbReference type="AlphaFoldDB" id="A0A1F8DRX9"/>